<gene>
    <name evidence="1" type="ORF">PAPOLLO_LOCUS11639</name>
</gene>
<evidence type="ECO:0000313" key="1">
    <source>
        <dbReference type="EMBL" id="CAG4988516.1"/>
    </source>
</evidence>
<dbReference type="EMBL" id="CAJQZP010000851">
    <property type="protein sequence ID" value="CAG4988516.1"/>
    <property type="molecule type" value="Genomic_DNA"/>
</dbReference>
<proteinExistence type="predicted"/>
<sequence length="191" mass="20758">MLTLKAEIEEIKSTYATQDSVDKLKSSILRLQNDPLPPPASAFKINSKTGAFLDSGPMGLSHDYTVNNINDTTGLISPMSELRDVRVTQDKQTGVSCNAGPECSPSLPQLCRKASASVTVTSDLPSSATEVVNQLTATDKAGFVCVKGHSQSEQPIIVRETLTNENNKKEGWQTVTYHKKPRNYSYVGKLV</sequence>
<keyword evidence="2" id="KW-1185">Reference proteome</keyword>
<accession>A0A8S3X0F9</accession>
<evidence type="ECO:0000313" key="2">
    <source>
        <dbReference type="Proteomes" id="UP000691718"/>
    </source>
</evidence>
<reference evidence="1" key="1">
    <citation type="submission" date="2021-04" db="EMBL/GenBank/DDBJ databases">
        <authorList>
            <person name="Tunstrom K."/>
        </authorList>
    </citation>
    <scope>NUCLEOTIDE SEQUENCE</scope>
</reference>
<dbReference type="Proteomes" id="UP000691718">
    <property type="component" value="Unassembled WGS sequence"/>
</dbReference>
<organism evidence="1 2">
    <name type="scientific">Parnassius apollo</name>
    <name type="common">Apollo butterfly</name>
    <name type="synonym">Papilio apollo</name>
    <dbReference type="NCBI Taxonomy" id="110799"/>
    <lineage>
        <taxon>Eukaryota</taxon>
        <taxon>Metazoa</taxon>
        <taxon>Ecdysozoa</taxon>
        <taxon>Arthropoda</taxon>
        <taxon>Hexapoda</taxon>
        <taxon>Insecta</taxon>
        <taxon>Pterygota</taxon>
        <taxon>Neoptera</taxon>
        <taxon>Endopterygota</taxon>
        <taxon>Lepidoptera</taxon>
        <taxon>Glossata</taxon>
        <taxon>Ditrysia</taxon>
        <taxon>Papilionoidea</taxon>
        <taxon>Papilionidae</taxon>
        <taxon>Parnassiinae</taxon>
        <taxon>Parnassini</taxon>
        <taxon>Parnassius</taxon>
        <taxon>Parnassius</taxon>
    </lineage>
</organism>
<name>A0A8S3X0F9_PARAO</name>
<dbReference type="AlphaFoldDB" id="A0A8S3X0F9"/>
<protein>
    <submittedName>
        <fullName evidence="1">(apollo) hypothetical protein</fullName>
    </submittedName>
</protein>
<comment type="caution">
    <text evidence="1">The sequence shown here is derived from an EMBL/GenBank/DDBJ whole genome shotgun (WGS) entry which is preliminary data.</text>
</comment>